<feature type="region of interest" description="Disordered" evidence="1">
    <location>
        <begin position="1"/>
        <end position="31"/>
    </location>
</feature>
<evidence type="ECO:0000256" key="1">
    <source>
        <dbReference type="SAM" id="MobiDB-lite"/>
    </source>
</evidence>
<dbReference type="Proteomes" id="UP001062263">
    <property type="component" value="Chromosome"/>
</dbReference>
<reference evidence="2" key="1">
    <citation type="submission" date="2022-06" db="EMBL/GenBank/DDBJ databases">
        <title>Akkermansia biwalacus sp. nov., an anaerobic mucin-degrading bacterium isolated from human intestine.</title>
        <authorList>
            <person name="Kobayashi Y."/>
            <person name="Inoue S."/>
            <person name="Kawahara T."/>
            <person name="Kohda N."/>
        </authorList>
    </citation>
    <scope>NUCLEOTIDE SEQUENCE</scope>
    <source>
        <strain evidence="2">WON2089</strain>
    </source>
</reference>
<accession>A0ABN6QJ91</accession>
<protein>
    <submittedName>
        <fullName evidence="2">Uncharacterized protein</fullName>
    </submittedName>
</protein>
<gene>
    <name evidence="2" type="ORF">Abiwalacus_05800</name>
</gene>
<name>A0ABN6QJ91_9BACT</name>
<feature type="compositionally biased region" description="Basic and acidic residues" evidence="1">
    <location>
        <begin position="1"/>
        <end position="13"/>
    </location>
</feature>
<sequence>MTWNEWKKDKIIGRDPSNSQTGPGQSAAGDGVPNLLKYVTGMDPLKPAGSPVSISEKGNRLLMTWPVNEEAVGISLKVEASSNLKDWTESYEVTVPGEFHDVPEIGAGGAERRFLRLAVMLDVPGE</sequence>
<proteinExistence type="predicted"/>
<organism evidence="2 3">
    <name type="scientific">Akkermansia biwaensis</name>
    <dbReference type="NCBI Taxonomy" id="2946555"/>
    <lineage>
        <taxon>Bacteria</taxon>
        <taxon>Pseudomonadati</taxon>
        <taxon>Verrucomicrobiota</taxon>
        <taxon>Verrucomicrobiia</taxon>
        <taxon>Verrucomicrobiales</taxon>
        <taxon>Akkermansiaceae</taxon>
        <taxon>Akkermansia</taxon>
    </lineage>
</organism>
<keyword evidence="3" id="KW-1185">Reference proteome</keyword>
<dbReference type="EMBL" id="AP025943">
    <property type="protein sequence ID" value="BDL43006.1"/>
    <property type="molecule type" value="Genomic_DNA"/>
</dbReference>
<evidence type="ECO:0000313" key="3">
    <source>
        <dbReference type="Proteomes" id="UP001062263"/>
    </source>
</evidence>
<evidence type="ECO:0000313" key="2">
    <source>
        <dbReference type="EMBL" id="BDL43006.1"/>
    </source>
</evidence>